<name>A0ABV8AH85_9FLAO</name>
<keyword evidence="2" id="KW-0732">Signal</keyword>
<organism evidence="4 5">
    <name type="scientific">Winogradskyella maritima</name>
    <dbReference type="NCBI Taxonomy" id="1517766"/>
    <lineage>
        <taxon>Bacteria</taxon>
        <taxon>Pseudomonadati</taxon>
        <taxon>Bacteroidota</taxon>
        <taxon>Flavobacteriia</taxon>
        <taxon>Flavobacteriales</taxon>
        <taxon>Flavobacteriaceae</taxon>
        <taxon>Winogradskyella</taxon>
    </lineage>
</organism>
<evidence type="ECO:0000313" key="4">
    <source>
        <dbReference type="EMBL" id="MFC3876226.1"/>
    </source>
</evidence>
<evidence type="ECO:0000313" key="5">
    <source>
        <dbReference type="Proteomes" id="UP001595812"/>
    </source>
</evidence>
<protein>
    <submittedName>
        <fullName evidence="4">DUF4349 domain-containing protein</fullName>
    </submittedName>
</protein>
<dbReference type="Pfam" id="PF14257">
    <property type="entry name" value="DUF4349"/>
    <property type="match status" value="1"/>
</dbReference>
<dbReference type="EMBL" id="JBHSAT010000004">
    <property type="protein sequence ID" value="MFC3876226.1"/>
    <property type="molecule type" value="Genomic_DNA"/>
</dbReference>
<dbReference type="RefSeq" id="WP_386096944.1">
    <property type="nucleotide sequence ID" value="NZ_JBHSAT010000004.1"/>
</dbReference>
<keyword evidence="1" id="KW-0812">Transmembrane</keyword>
<reference evidence="5" key="1">
    <citation type="journal article" date="2019" name="Int. J. Syst. Evol. Microbiol.">
        <title>The Global Catalogue of Microorganisms (GCM) 10K type strain sequencing project: providing services to taxonomists for standard genome sequencing and annotation.</title>
        <authorList>
            <consortium name="The Broad Institute Genomics Platform"/>
            <consortium name="The Broad Institute Genome Sequencing Center for Infectious Disease"/>
            <person name="Wu L."/>
            <person name="Ma J."/>
        </authorList>
    </citation>
    <scope>NUCLEOTIDE SEQUENCE [LARGE SCALE GENOMIC DNA]</scope>
    <source>
        <strain evidence="5">CECT 8979</strain>
    </source>
</reference>
<feature type="chain" id="PRO_5046398633" evidence="2">
    <location>
        <begin position="18"/>
        <end position="272"/>
    </location>
</feature>
<feature type="signal peptide" evidence="2">
    <location>
        <begin position="1"/>
        <end position="17"/>
    </location>
</feature>
<dbReference type="InterPro" id="IPR025645">
    <property type="entry name" value="DUF4349"/>
</dbReference>
<gene>
    <name evidence="4" type="ORF">ACFOSX_03190</name>
</gene>
<keyword evidence="1" id="KW-0472">Membrane</keyword>
<dbReference type="Proteomes" id="UP001595812">
    <property type="component" value="Unassembled WGS sequence"/>
</dbReference>
<feature type="transmembrane region" description="Helical" evidence="1">
    <location>
        <begin position="240"/>
        <end position="262"/>
    </location>
</feature>
<accession>A0ABV8AH85</accession>
<keyword evidence="5" id="KW-1185">Reference proteome</keyword>
<comment type="caution">
    <text evidence="4">The sequence shown here is derived from an EMBL/GenBank/DDBJ whole genome shotgun (WGS) entry which is preliminary data.</text>
</comment>
<evidence type="ECO:0000256" key="1">
    <source>
        <dbReference type="SAM" id="Phobius"/>
    </source>
</evidence>
<evidence type="ECO:0000256" key="2">
    <source>
        <dbReference type="SAM" id="SignalP"/>
    </source>
</evidence>
<proteinExistence type="predicted"/>
<feature type="domain" description="DUF4349" evidence="3">
    <location>
        <begin position="57"/>
        <end position="262"/>
    </location>
</feature>
<keyword evidence="1" id="KW-1133">Transmembrane helix</keyword>
<evidence type="ECO:0000259" key="3">
    <source>
        <dbReference type="Pfam" id="PF14257"/>
    </source>
</evidence>
<sequence>MKYLLALYILAIPLACSNDSGNESYAVSEMDAVALDMEVAESFKVQPQSDDAEVQEQKLIKESFLSFETQDLEESHKAVVSAISSNKGYIQDDSSNKGYNRVSRRIVARIPTTNFESTIDAIDDNVEYFDSKRITSRDVTEEFIDLEARLKAKRTLEERYLQLLSKAKNVKEILEIERELSSIREDIEAKQGRLNYLQNKVSLSTLTIEFYKVTTETGVTQSYGSKMWKAISSGFDGISMFFLGILYIWPFILLLILGAWLLRRWLKKRNKS</sequence>